<dbReference type="PROSITE" id="PS01179">
    <property type="entry name" value="PID"/>
    <property type="match status" value="1"/>
</dbReference>
<feature type="region of interest" description="Disordered" evidence="2">
    <location>
        <begin position="315"/>
        <end position="336"/>
    </location>
</feature>
<dbReference type="AlphaFoldDB" id="A0ABD2LCH7"/>
<feature type="compositionally biased region" description="Polar residues" evidence="2">
    <location>
        <begin position="319"/>
        <end position="336"/>
    </location>
</feature>
<proteinExistence type="predicted"/>
<organism evidence="4 5">
    <name type="scientific">Heterodera trifolii</name>
    <dbReference type="NCBI Taxonomy" id="157864"/>
    <lineage>
        <taxon>Eukaryota</taxon>
        <taxon>Metazoa</taxon>
        <taxon>Ecdysozoa</taxon>
        <taxon>Nematoda</taxon>
        <taxon>Chromadorea</taxon>
        <taxon>Rhabditida</taxon>
        <taxon>Tylenchina</taxon>
        <taxon>Tylenchomorpha</taxon>
        <taxon>Tylenchoidea</taxon>
        <taxon>Heteroderidae</taxon>
        <taxon>Heteroderinae</taxon>
        <taxon>Heterodera</taxon>
    </lineage>
</organism>
<keyword evidence="1" id="KW-0175">Coiled coil</keyword>
<feature type="compositionally biased region" description="Basic and acidic residues" evidence="2">
    <location>
        <begin position="546"/>
        <end position="575"/>
    </location>
</feature>
<feature type="compositionally biased region" description="Acidic residues" evidence="2">
    <location>
        <begin position="671"/>
        <end position="688"/>
    </location>
</feature>
<feature type="compositionally biased region" description="Basic residues" evidence="2">
    <location>
        <begin position="232"/>
        <end position="244"/>
    </location>
</feature>
<dbReference type="InterPro" id="IPR011993">
    <property type="entry name" value="PH-like_dom_sf"/>
</dbReference>
<feature type="compositionally biased region" description="Basic and acidic residues" evidence="2">
    <location>
        <begin position="278"/>
        <end position="289"/>
    </location>
</feature>
<evidence type="ECO:0000313" key="4">
    <source>
        <dbReference type="EMBL" id="KAL3112843.1"/>
    </source>
</evidence>
<evidence type="ECO:0000313" key="5">
    <source>
        <dbReference type="Proteomes" id="UP001620626"/>
    </source>
</evidence>
<feature type="coiled-coil region" evidence="1">
    <location>
        <begin position="475"/>
        <end position="537"/>
    </location>
</feature>
<feature type="compositionally biased region" description="Polar residues" evidence="2">
    <location>
        <begin position="615"/>
        <end position="632"/>
    </location>
</feature>
<dbReference type="EMBL" id="JBICBT010000463">
    <property type="protein sequence ID" value="KAL3112843.1"/>
    <property type="molecule type" value="Genomic_DNA"/>
</dbReference>
<dbReference type="Gene3D" id="2.30.29.30">
    <property type="entry name" value="Pleckstrin-homology domain (PH domain)/Phosphotyrosine-binding domain (PTB)"/>
    <property type="match status" value="1"/>
</dbReference>
<evidence type="ECO:0000256" key="1">
    <source>
        <dbReference type="SAM" id="Coils"/>
    </source>
</evidence>
<sequence length="930" mass="101674">MPSSPSTATRQQHQQNDLFGERRMSFGSELALQHGVHFEGKYIGSMEIARPGTPRNIKKRAVDIVISVDGVKVVLQRRKKRQKYMDESKMLVMSHPMYRIYYVAHDLYDPQIFSYVARDGASNSFKCNVFKCVEKDQAIAVVRTIGQAFDLCNRMSQEQTRERQLLEEERTMDGAAGTAAASATAGTSTGGATGGAKGGGPRASVVSEKSTSSMGAQLQQQQQRHNSPPLGSKRHSIYVPRRKTTTTEELEEVDEQNTGDGDDEEEEEDEADETELFSSRRADAHDHHQPKPGPSSSSAAPLVVSSANISSVAAPAGIDQSQQRHTALPTSAGTSANPPPAAAAYYMQQQQPIASQLTMMPNQPPLAIPFSSATATTLWNFAAHQPHSVATPSVAPPPLPAQFVQSVDANGNPLYSFVPSPTAMSLSSPLLISPYATLQLPPSAASLASPQSSTDQLQSPSSCDNAQRAMIRSQLEQAQQSAQVAACQVQLLRDQLNTETTARLEAQSKTHQLLNSNRELLDQVQNLVGRLQIMENRMAEGLLNHLGDEQRKSNSRERRAQWRRDSGRRDGTLRPEEEEEEEHDRLSGRPGTSAETAAALAMGELRPYQLKTLSDLSRTDSVPTADAQSQQRKVGGEQRHYKQQRRDNAGEEEEEEEERRRRRGRRRIDSTDDMGTEDEEEEEEDADSTDVNSSAEHAAAIAVDHPSGAALPHARPAPAPSIFRRLIPASVPSSSGYQSPSTTASSVGASLGMPLLLGQQMANRATSPARRKPPHHQMAFSGPATAQRPPNDIVTPTGMTKKSLRRFSLQANDLEPEQHKVKKTSSSKGVFGQTEFKRMSFNTNPNKKMHDDKNMIRRPVINESEGEESYSGERRNSRTSPEKNTSSPERSAGASGGRRRSSLGVLGKIVGTNKALLSRLSLRGDLDTDH</sequence>
<protein>
    <recommendedName>
        <fullName evidence="3">PID domain-containing protein</fullName>
    </recommendedName>
</protein>
<accession>A0ABD2LCH7</accession>
<comment type="caution">
    <text evidence="4">The sequence shown here is derived from an EMBL/GenBank/DDBJ whole genome shotgun (WGS) entry which is preliminary data.</text>
</comment>
<feature type="compositionally biased region" description="Low complexity" evidence="2">
    <location>
        <begin position="174"/>
        <end position="187"/>
    </location>
</feature>
<feature type="compositionally biased region" description="Polar residues" evidence="2">
    <location>
        <begin position="454"/>
        <end position="464"/>
    </location>
</feature>
<feature type="domain" description="PID" evidence="3">
    <location>
        <begin position="35"/>
        <end position="151"/>
    </location>
</feature>
<dbReference type="Proteomes" id="UP001620626">
    <property type="component" value="Unassembled WGS sequence"/>
</dbReference>
<feature type="region of interest" description="Disordered" evidence="2">
    <location>
        <begin position="615"/>
        <end position="716"/>
    </location>
</feature>
<dbReference type="InterPro" id="IPR006020">
    <property type="entry name" value="PTB/PI_dom"/>
</dbReference>
<feature type="region of interest" description="Disordered" evidence="2">
    <location>
        <begin position="759"/>
        <end position="905"/>
    </location>
</feature>
<dbReference type="SUPFAM" id="SSF50729">
    <property type="entry name" value="PH domain-like"/>
    <property type="match status" value="1"/>
</dbReference>
<dbReference type="Pfam" id="PF00640">
    <property type="entry name" value="PID"/>
    <property type="match status" value="1"/>
</dbReference>
<feature type="region of interest" description="Disordered" evidence="2">
    <location>
        <begin position="170"/>
        <end position="301"/>
    </location>
</feature>
<dbReference type="PANTHER" id="PTHR11232">
    <property type="entry name" value="PHOSPHOTYROSINE INTERACTION DOMAIN-CONTAINING FAMILY MEMBER"/>
    <property type="match status" value="1"/>
</dbReference>
<feature type="compositionally biased region" description="Acidic residues" evidence="2">
    <location>
        <begin position="248"/>
        <end position="275"/>
    </location>
</feature>
<evidence type="ECO:0000256" key="2">
    <source>
        <dbReference type="SAM" id="MobiDB-lite"/>
    </source>
</evidence>
<dbReference type="SMART" id="SM00462">
    <property type="entry name" value="PTB"/>
    <property type="match status" value="1"/>
</dbReference>
<feature type="compositionally biased region" description="Basic and acidic residues" evidence="2">
    <location>
        <begin position="634"/>
        <end position="649"/>
    </location>
</feature>
<feature type="region of interest" description="Disordered" evidence="2">
    <location>
        <begin position="445"/>
        <end position="464"/>
    </location>
</feature>
<reference evidence="4 5" key="1">
    <citation type="submission" date="2024-10" db="EMBL/GenBank/DDBJ databases">
        <authorList>
            <person name="Kim D."/>
        </authorList>
    </citation>
    <scope>NUCLEOTIDE SEQUENCE [LARGE SCALE GENOMIC DNA]</scope>
    <source>
        <strain evidence="4">BH-2024</strain>
    </source>
</reference>
<dbReference type="PANTHER" id="PTHR11232:SF17">
    <property type="entry name" value="CAPON-LIKE PROTEIN"/>
    <property type="match status" value="1"/>
</dbReference>
<evidence type="ECO:0000259" key="3">
    <source>
        <dbReference type="PROSITE" id="PS01179"/>
    </source>
</evidence>
<feature type="compositionally biased region" description="Gly residues" evidence="2">
    <location>
        <begin position="188"/>
        <end position="201"/>
    </location>
</feature>
<feature type="compositionally biased region" description="Polar residues" evidence="2">
    <location>
        <begin position="207"/>
        <end position="216"/>
    </location>
</feature>
<dbReference type="InterPro" id="IPR051133">
    <property type="entry name" value="Adapter_Engulfment-Domain"/>
</dbReference>
<feature type="region of interest" description="Disordered" evidence="2">
    <location>
        <begin position="544"/>
        <end position="594"/>
    </location>
</feature>
<gene>
    <name evidence="4" type="ORF">niasHT_019169</name>
</gene>
<name>A0ABD2LCH7_9BILA</name>
<keyword evidence="5" id="KW-1185">Reference proteome</keyword>